<dbReference type="InterPro" id="IPR000014">
    <property type="entry name" value="PAS"/>
</dbReference>
<dbReference type="PANTHER" id="PTHR43047">
    <property type="entry name" value="TWO-COMPONENT HISTIDINE PROTEIN KINASE"/>
    <property type="match status" value="1"/>
</dbReference>
<feature type="modified residue" description="4-aspartylphosphate" evidence="6">
    <location>
        <position position="654"/>
    </location>
</feature>
<feature type="domain" description="PAC" evidence="11">
    <location>
        <begin position="295"/>
        <end position="345"/>
    </location>
</feature>
<dbReference type="CDD" id="cd17546">
    <property type="entry name" value="REC_hyHK_CKI1_RcsC-like"/>
    <property type="match status" value="1"/>
</dbReference>
<dbReference type="SMART" id="SM00091">
    <property type="entry name" value="PAS"/>
    <property type="match status" value="1"/>
</dbReference>
<dbReference type="SUPFAM" id="SSF47384">
    <property type="entry name" value="Homodimeric domain of signal transducing histidine kinase"/>
    <property type="match status" value="1"/>
</dbReference>
<dbReference type="Gene3D" id="3.40.50.2300">
    <property type="match status" value="1"/>
</dbReference>
<dbReference type="Pfam" id="PF00512">
    <property type="entry name" value="HisKA"/>
    <property type="match status" value="1"/>
</dbReference>
<evidence type="ECO:0000256" key="6">
    <source>
        <dbReference type="PROSITE-ProRule" id="PRU00169"/>
    </source>
</evidence>
<dbReference type="Pfam" id="PF00072">
    <property type="entry name" value="Response_reg"/>
    <property type="match status" value="1"/>
</dbReference>
<dbReference type="CDD" id="cd00082">
    <property type="entry name" value="HisKA"/>
    <property type="match status" value="1"/>
</dbReference>
<dbReference type="InterPro" id="IPR001789">
    <property type="entry name" value="Sig_transdc_resp-reg_receiver"/>
</dbReference>
<comment type="catalytic activity">
    <reaction evidence="1">
        <text>ATP + protein L-histidine = ADP + protein N-phospho-L-histidine.</text>
        <dbReference type="EC" id="2.7.13.3"/>
    </reaction>
</comment>
<feature type="domain" description="Response regulatory" evidence="9">
    <location>
        <begin position="605"/>
        <end position="722"/>
    </location>
</feature>
<dbReference type="CDD" id="cd16922">
    <property type="entry name" value="HATPase_EvgS-ArcB-TorS-like"/>
    <property type="match status" value="1"/>
</dbReference>
<evidence type="ECO:0000256" key="2">
    <source>
        <dbReference type="ARBA" id="ARBA00012438"/>
    </source>
</evidence>
<keyword evidence="3 6" id="KW-0597">Phosphoprotein</keyword>
<evidence type="ECO:0000259" key="11">
    <source>
        <dbReference type="PROSITE" id="PS50113"/>
    </source>
</evidence>
<feature type="transmembrane region" description="Helical" evidence="7">
    <location>
        <begin position="178"/>
        <end position="202"/>
    </location>
</feature>
<dbReference type="InterPro" id="IPR036097">
    <property type="entry name" value="HisK_dim/P_sf"/>
</dbReference>
<feature type="domain" description="PAS" evidence="10">
    <location>
        <begin position="216"/>
        <end position="287"/>
    </location>
</feature>
<dbReference type="EMBL" id="AAMT01000006">
    <property type="protein sequence ID" value="EAQ12976.1"/>
    <property type="molecule type" value="Genomic_DNA"/>
</dbReference>
<protein>
    <recommendedName>
        <fullName evidence="2">histidine kinase</fullName>
        <ecNumber evidence="2">2.7.13.3</ecNumber>
    </recommendedName>
</protein>
<dbReference type="GO" id="GO:0006355">
    <property type="term" value="P:regulation of DNA-templated transcription"/>
    <property type="evidence" value="ECO:0007669"/>
    <property type="project" value="InterPro"/>
</dbReference>
<accession>A3VF61</accession>
<dbReference type="AlphaFoldDB" id="A3VF61"/>
<evidence type="ECO:0000256" key="5">
    <source>
        <dbReference type="ARBA" id="ARBA00022777"/>
    </source>
</evidence>
<evidence type="ECO:0000259" key="8">
    <source>
        <dbReference type="PROSITE" id="PS50109"/>
    </source>
</evidence>
<dbReference type="eggNOG" id="COG2205">
    <property type="taxonomic scope" value="Bacteria"/>
</dbReference>
<dbReference type="InterPro" id="IPR036890">
    <property type="entry name" value="HATPase_C_sf"/>
</dbReference>
<dbReference type="SMART" id="SM00387">
    <property type="entry name" value="HATPase_c"/>
    <property type="match status" value="1"/>
</dbReference>
<dbReference type="InterPro" id="IPR003594">
    <property type="entry name" value="HATPase_dom"/>
</dbReference>
<dbReference type="InterPro" id="IPR036641">
    <property type="entry name" value="HPT_dom_sf"/>
</dbReference>
<dbReference type="PRINTS" id="PR00344">
    <property type="entry name" value="BCTRLSENSOR"/>
</dbReference>
<dbReference type="InterPro" id="IPR000700">
    <property type="entry name" value="PAS-assoc_C"/>
</dbReference>
<dbReference type="InterPro" id="IPR011006">
    <property type="entry name" value="CheY-like_superfamily"/>
</dbReference>
<evidence type="ECO:0000259" key="9">
    <source>
        <dbReference type="PROSITE" id="PS50110"/>
    </source>
</evidence>
<dbReference type="PROSITE" id="PS50113">
    <property type="entry name" value="PAC"/>
    <property type="match status" value="1"/>
</dbReference>
<dbReference type="Pfam" id="PF00989">
    <property type="entry name" value="PAS"/>
    <property type="match status" value="1"/>
</dbReference>
<dbReference type="InterPro" id="IPR035965">
    <property type="entry name" value="PAS-like_dom_sf"/>
</dbReference>
<dbReference type="SUPFAM" id="SSF55785">
    <property type="entry name" value="PYP-like sensor domain (PAS domain)"/>
    <property type="match status" value="1"/>
</dbReference>
<dbReference type="GO" id="GO:0000155">
    <property type="term" value="F:phosphorelay sensor kinase activity"/>
    <property type="evidence" value="ECO:0007669"/>
    <property type="project" value="InterPro"/>
</dbReference>
<keyword evidence="4" id="KW-0808">Transferase</keyword>
<evidence type="ECO:0000256" key="4">
    <source>
        <dbReference type="ARBA" id="ARBA00022679"/>
    </source>
</evidence>
<evidence type="ECO:0000313" key="12">
    <source>
        <dbReference type="EMBL" id="EAQ12976.1"/>
    </source>
</evidence>
<dbReference type="EC" id="2.7.13.3" evidence="2"/>
<dbReference type="InterPro" id="IPR004358">
    <property type="entry name" value="Sig_transdc_His_kin-like_C"/>
</dbReference>
<dbReference type="Gene3D" id="1.20.120.160">
    <property type="entry name" value="HPT domain"/>
    <property type="match status" value="1"/>
</dbReference>
<dbReference type="Gene3D" id="3.30.565.10">
    <property type="entry name" value="Histidine kinase-like ATPase, C-terminal domain"/>
    <property type="match status" value="1"/>
</dbReference>
<dbReference type="FunFam" id="3.30.565.10:FF:000006">
    <property type="entry name" value="Sensor histidine kinase WalK"/>
    <property type="match status" value="1"/>
</dbReference>
<dbReference type="Gene3D" id="1.10.287.130">
    <property type="match status" value="1"/>
</dbReference>
<dbReference type="SMART" id="SM00388">
    <property type="entry name" value="HisKA"/>
    <property type="match status" value="1"/>
</dbReference>
<dbReference type="SUPFAM" id="SSF47226">
    <property type="entry name" value="Histidine-containing phosphotransfer domain, HPT domain"/>
    <property type="match status" value="1"/>
</dbReference>
<dbReference type="PROSITE" id="PS50109">
    <property type="entry name" value="HIS_KIN"/>
    <property type="match status" value="1"/>
</dbReference>
<dbReference type="PROSITE" id="PS50112">
    <property type="entry name" value="PAS"/>
    <property type="match status" value="1"/>
</dbReference>
<dbReference type="SMART" id="SM00448">
    <property type="entry name" value="REC"/>
    <property type="match status" value="1"/>
</dbReference>
<sequence length="847" mass="91845">MPFTRRHRYLRTLAIAALAIAGVVVSVALGGEVLRKLRLLETAASDNIQWTLSQVEVEYLDLAIAIEQFQLGRTDDLDTVRREFDIFYSRIRTLSEGDLYAGLREQPAFARQLSVIRDFLDTSVPLIDGADDALARELPVLFEDMLDTRTTVRELAATGLGYFAQQADLRREEIADTLFYLAILTIVVLTGLFAASVVLFRLNRSNEARARTIEAASRRMETIVNTSLDAIVVSNRTGRIIAFNDAAEIIFGYKREQVIGQLMSEIIVPPHLRNAHEAGMERFRTTGEKRVIGQGRIKLEAMRSDGSVFPAEMAIESAEGSDGEIFVGYLRDISHRVKAETDLVEARDKAVAGEKAKSEFLAVMSHEMRTPLNGLLGTLALLKGTKLSAKQAQYVDNLEVSGGLLLTHINDVLDVTKYEAGKLDVDFVPTDLSALVRSVVDNQRDLASASENTIEWSWVGKPLPPVMTDPQRLRQVLINLVGNAVKFTRGGRIRIEIGAVPQGGGADVTITVSDTGIGIAPEDIDRLFEDFETGDRSYGRARNGTGLGLGIARRLTRALGGTIGAESELGEGSTFWIDLPLDYASDPVETGTKTKLPARPAQAQSILVIEDNEINRTVLREMLIADGHRVVEAEDGLQGVHLAQSAAFDLILMDISMPVLDGVAATELIRSTPGPCQTARIVAVTAHVMPGEVSRFTEAGMNGVLSKPIDRARLRQLLVAQETTTEPALSETGLVDPGRLAEFRSEIGDDLFAKLRQTFVDDGDALVAMLSAGGEGPTQVADRCHKMAGAAAIFGAGPLREALKTTESACREGVSEGRLADLIATLVPLWADTRKAVLSDTGAPVAL</sequence>
<dbReference type="InterPro" id="IPR005467">
    <property type="entry name" value="His_kinase_dom"/>
</dbReference>
<dbReference type="SUPFAM" id="SSF52172">
    <property type="entry name" value="CheY-like"/>
    <property type="match status" value="1"/>
</dbReference>
<comment type="caution">
    <text evidence="12">The sequence shown here is derived from an EMBL/GenBank/DDBJ whole genome shotgun (WGS) entry which is preliminary data.</text>
</comment>
<keyword evidence="5 12" id="KW-0418">Kinase</keyword>
<name>A3VF61_9RHOB</name>
<keyword evidence="13" id="KW-1185">Reference proteome</keyword>
<keyword evidence="7" id="KW-1133">Transmembrane helix</keyword>
<keyword evidence="7" id="KW-0472">Membrane</keyword>
<gene>
    <name evidence="12" type="ORF">RB2654_10778</name>
</gene>
<dbReference type="PANTHER" id="PTHR43047:SF64">
    <property type="entry name" value="HISTIDINE KINASE CONTAINING CHEY-HOMOLOGOUS RECEIVER DOMAIN AND PAS DOMAIN-RELATED"/>
    <property type="match status" value="1"/>
</dbReference>
<dbReference type="HOGENOM" id="CLU_000445_114_59_5"/>
<proteinExistence type="predicted"/>
<evidence type="ECO:0000256" key="1">
    <source>
        <dbReference type="ARBA" id="ARBA00000085"/>
    </source>
</evidence>
<dbReference type="PROSITE" id="PS50110">
    <property type="entry name" value="RESPONSE_REGULATORY"/>
    <property type="match status" value="1"/>
</dbReference>
<dbReference type="InterPro" id="IPR013767">
    <property type="entry name" value="PAS_fold"/>
</dbReference>
<dbReference type="Pfam" id="PF02518">
    <property type="entry name" value="HATPase_c"/>
    <property type="match status" value="1"/>
</dbReference>
<dbReference type="RefSeq" id="WP_008331396.1">
    <property type="nucleotide sequence ID" value="NZ_CH902578.1"/>
</dbReference>
<evidence type="ECO:0000259" key="10">
    <source>
        <dbReference type="PROSITE" id="PS50112"/>
    </source>
</evidence>
<feature type="domain" description="Histidine kinase" evidence="8">
    <location>
        <begin position="363"/>
        <end position="583"/>
    </location>
</feature>
<evidence type="ECO:0000313" key="13">
    <source>
        <dbReference type="Proteomes" id="UP000002931"/>
    </source>
</evidence>
<dbReference type="InterPro" id="IPR003661">
    <property type="entry name" value="HisK_dim/P_dom"/>
</dbReference>
<keyword evidence="7" id="KW-0812">Transmembrane</keyword>
<dbReference type="Gene3D" id="3.30.450.20">
    <property type="entry name" value="PAS domain"/>
    <property type="match status" value="1"/>
</dbReference>
<dbReference type="CDD" id="cd00130">
    <property type="entry name" value="PAS"/>
    <property type="match status" value="1"/>
</dbReference>
<dbReference type="OrthoDB" id="9801651at2"/>
<reference evidence="12 13" key="1">
    <citation type="journal article" date="2010" name="J. Bacteriol.">
        <title>Genome sequences of Pelagibaca bermudensis HTCC2601T and Maritimibacter alkaliphilus HTCC2654T, the type strains of two marine Roseobacter genera.</title>
        <authorList>
            <person name="Thrash J.C."/>
            <person name="Cho J.C."/>
            <person name="Ferriera S."/>
            <person name="Johnson J."/>
            <person name="Vergin K.L."/>
            <person name="Giovannoni S.J."/>
        </authorList>
    </citation>
    <scope>NUCLEOTIDE SEQUENCE [LARGE SCALE GENOMIC DNA]</scope>
    <source>
        <strain evidence="12 13">HTCC2654</strain>
    </source>
</reference>
<dbReference type="SUPFAM" id="SSF55874">
    <property type="entry name" value="ATPase domain of HSP90 chaperone/DNA topoisomerase II/histidine kinase"/>
    <property type="match status" value="1"/>
</dbReference>
<organism evidence="12 13">
    <name type="scientific">Maritimibacter alkaliphilus HTCC2654</name>
    <dbReference type="NCBI Taxonomy" id="314271"/>
    <lineage>
        <taxon>Bacteria</taxon>
        <taxon>Pseudomonadati</taxon>
        <taxon>Pseudomonadota</taxon>
        <taxon>Alphaproteobacteria</taxon>
        <taxon>Rhodobacterales</taxon>
        <taxon>Roseobacteraceae</taxon>
        <taxon>Maritimibacter</taxon>
    </lineage>
</organism>
<dbReference type="Proteomes" id="UP000002931">
    <property type="component" value="Unassembled WGS sequence"/>
</dbReference>
<dbReference type="STRING" id="314271.RB2654_10778"/>
<dbReference type="NCBIfam" id="TIGR00229">
    <property type="entry name" value="sensory_box"/>
    <property type="match status" value="1"/>
</dbReference>
<evidence type="ECO:0000256" key="7">
    <source>
        <dbReference type="SAM" id="Phobius"/>
    </source>
</evidence>
<evidence type="ECO:0000256" key="3">
    <source>
        <dbReference type="ARBA" id="ARBA00022553"/>
    </source>
</evidence>